<sequence>MTRIVMSLFLALAVAGCAAQSGELSERRSNCFGKLKPGPQSSLLVEVPKA</sequence>
<gene>
    <name evidence="2" type="ORF">SAMN04489858_11273</name>
</gene>
<evidence type="ECO:0000313" key="3">
    <source>
        <dbReference type="Proteomes" id="UP000199180"/>
    </source>
</evidence>
<dbReference type="STRING" id="364199.SAMN04489858_11273"/>
<evidence type="ECO:0008006" key="4">
    <source>
        <dbReference type="Google" id="ProtNLM"/>
    </source>
</evidence>
<dbReference type="AlphaFoldDB" id="A0A1I0HSV1"/>
<accession>A0A1I0HSV1</accession>
<evidence type="ECO:0000313" key="2">
    <source>
        <dbReference type="EMBL" id="SET86315.1"/>
    </source>
</evidence>
<feature type="chain" id="PRO_5011680808" description="Lipoprotein" evidence="1">
    <location>
        <begin position="20"/>
        <end position="50"/>
    </location>
</feature>
<keyword evidence="1" id="KW-0732">Signal</keyword>
<reference evidence="2 3" key="1">
    <citation type="submission" date="2016-10" db="EMBL/GenBank/DDBJ databases">
        <authorList>
            <person name="de Groot N.N."/>
        </authorList>
    </citation>
    <scope>NUCLEOTIDE SEQUENCE [LARGE SCALE GENOMIC DNA]</scope>
    <source>
        <strain evidence="2 3">DSM 17862</strain>
    </source>
</reference>
<protein>
    <recommendedName>
        <fullName evidence="4">Lipoprotein</fullName>
    </recommendedName>
</protein>
<dbReference type="PROSITE" id="PS51257">
    <property type="entry name" value="PROKAR_LIPOPROTEIN"/>
    <property type="match status" value="1"/>
</dbReference>
<organism evidence="2 3">
    <name type="scientific">Paracoccus homiensis</name>
    <dbReference type="NCBI Taxonomy" id="364199"/>
    <lineage>
        <taxon>Bacteria</taxon>
        <taxon>Pseudomonadati</taxon>
        <taxon>Pseudomonadota</taxon>
        <taxon>Alphaproteobacteria</taxon>
        <taxon>Rhodobacterales</taxon>
        <taxon>Paracoccaceae</taxon>
        <taxon>Paracoccus</taxon>
    </lineage>
</organism>
<evidence type="ECO:0000256" key="1">
    <source>
        <dbReference type="SAM" id="SignalP"/>
    </source>
</evidence>
<keyword evidence="3" id="KW-1185">Reference proteome</keyword>
<dbReference type="EMBL" id="FOHO01000012">
    <property type="protein sequence ID" value="SET86315.1"/>
    <property type="molecule type" value="Genomic_DNA"/>
</dbReference>
<name>A0A1I0HSV1_9RHOB</name>
<proteinExistence type="predicted"/>
<feature type="signal peptide" evidence="1">
    <location>
        <begin position="1"/>
        <end position="19"/>
    </location>
</feature>
<dbReference type="Proteomes" id="UP000199180">
    <property type="component" value="Unassembled WGS sequence"/>
</dbReference>
<dbReference type="RefSeq" id="WP_175479928.1">
    <property type="nucleotide sequence ID" value="NZ_FOHO01000012.1"/>
</dbReference>